<dbReference type="EMBL" id="JAHLQI010000001">
    <property type="protein sequence ID" value="MBU5489536.1"/>
    <property type="molecule type" value="Genomic_DNA"/>
</dbReference>
<keyword evidence="2" id="KW-1185">Reference proteome</keyword>
<dbReference type="RefSeq" id="WP_216469128.1">
    <property type="nucleotide sequence ID" value="NZ_JAHLQI010000001.1"/>
</dbReference>
<evidence type="ECO:0000313" key="2">
    <source>
        <dbReference type="Proteomes" id="UP000783588"/>
    </source>
</evidence>
<name>A0ABS6EQY9_9FIRM</name>
<protein>
    <submittedName>
        <fullName evidence="1">Uncharacterized protein</fullName>
    </submittedName>
</protein>
<proteinExistence type="predicted"/>
<gene>
    <name evidence="1" type="ORF">KQI75_02640</name>
</gene>
<sequence>MEISRQQAHWGEMQLSQTETTVRFCAAGALPKYGEVLRVWGMRDDAQPLLIGVAQPDGDGLTIDRTMSKQYLSSLGYWPALPEQYVADTQPPQKRVFFSHDACFRCVLRESEIEIQDDAAYMIVSCCFSPQKKFIFSGIFSFCRVENGKAMLIWDKKRDCPVWTVPKENDAVT</sequence>
<comment type="caution">
    <text evidence="1">The sequence shown here is derived from an EMBL/GenBank/DDBJ whole genome shotgun (WGS) entry which is preliminary data.</text>
</comment>
<evidence type="ECO:0000313" key="1">
    <source>
        <dbReference type="EMBL" id="MBU5489536.1"/>
    </source>
</evidence>
<organism evidence="1 2">
    <name type="scientific">Butyricicoccus intestinisimiae</name>
    <dbReference type="NCBI Taxonomy" id="2841509"/>
    <lineage>
        <taxon>Bacteria</taxon>
        <taxon>Bacillati</taxon>
        <taxon>Bacillota</taxon>
        <taxon>Clostridia</taxon>
        <taxon>Eubacteriales</taxon>
        <taxon>Butyricicoccaceae</taxon>
        <taxon>Butyricicoccus</taxon>
    </lineage>
</organism>
<dbReference type="Proteomes" id="UP000783588">
    <property type="component" value="Unassembled WGS sequence"/>
</dbReference>
<reference evidence="1 2" key="1">
    <citation type="submission" date="2021-06" db="EMBL/GenBank/DDBJ databases">
        <authorList>
            <person name="Sun Q."/>
            <person name="Li D."/>
        </authorList>
    </citation>
    <scope>NUCLEOTIDE SEQUENCE [LARGE SCALE GENOMIC DNA]</scope>
    <source>
        <strain evidence="1 2">MSJd-7</strain>
    </source>
</reference>
<accession>A0ABS6EQY9</accession>